<dbReference type="GO" id="GO:0009234">
    <property type="term" value="P:menaquinone biosynthetic process"/>
    <property type="evidence" value="ECO:0007669"/>
    <property type="project" value="UniProtKB-KW"/>
</dbReference>
<protein>
    <recommendedName>
        <fullName evidence="3">Mandelate racemase/muconate lactonizing enzyme C-terminal domain-containing protein</fullName>
    </recommendedName>
</protein>
<dbReference type="PROSITE" id="PS00909">
    <property type="entry name" value="MR_MLE_2"/>
    <property type="match status" value="1"/>
</dbReference>
<dbReference type="Gene3D" id="3.40.50.1820">
    <property type="entry name" value="alpha/beta hydrolase"/>
    <property type="match status" value="1"/>
</dbReference>
<accession>A0AAP0RFD7</accession>
<dbReference type="InterPro" id="IPR022485">
    <property type="entry name" value="SHCHC_synthase_MenH"/>
</dbReference>
<dbReference type="SFLD" id="SFLDS00001">
    <property type="entry name" value="Enolase"/>
    <property type="match status" value="1"/>
</dbReference>
<evidence type="ECO:0000256" key="1">
    <source>
        <dbReference type="ARBA" id="ARBA00022428"/>
    </source>
</evidence>
<dbReference type="InterPro" id="IPR013342">
    <property type="entry name" value="Mandelate_racemase_C"/>
</dbReference>
<sequence length="604" mass="67114">MAVLNSIAARQGSSLLNILHPRKDTENEIYERLSRVQICALIDSNGTPMEVAHVATTLVEEGFTAIKLKVARRADPFEDAAVIQEVRKKVGHQIALRADANKKWTYEEAIQFGFSVKNCGLQYIEEPVQDQDDIIKFCEETGLPVALDETIDNIGENPLKMLAKFTHSGIAAVVIKPSVVGGFENTAFIARWAQQQGKMAVISAAFESGLGLSAYIQLSCYLELQNADMCRLMNKELTPPIAHGLGTYKWIKEDVTTEPLRICRNPCSGFVEASVADADRLLQKFQMNHNAILRNCSGTQVRTYQLKVDSECFSYFVKVQEIGLSIDKNVLVFIHGFLGTGEDWIPIMKAISGSARCISFDLPGHGGSKIQNHAGREAGQEPRLSIEVVADVVCKLIQYISPAKVTLVGYSMGARIALYMALRFSDKIEGAVIISGSPGMKDIVARKIRRAKDDSRARSLVVHGLQLFLDSWYTGELWKSLRGHPHFNQIVASRLQHDDLQSLAKALSDLSIGRQPPLWEDLKLCKTPLLLIVGEKDTKFKRIAQEMCYEICHGTKSGDEPRKEIYEIVEVPKCGHAVHLENPLPVISALRRFLTGLNRVPFQT</sequence>
<dbReference type="GO" id="GO:0070205">
    <property type="term" value="F:2-succinyl-6-hydroxy-2,4-cyclohexadiene-1-carboxylate synthase activity"/>
    <property type="evidence" value="ECO:0007669"/>
    <property type="project" value="InterPro"/>
</dbReference>
<dbReference type="Proteomes" id="UP001415857">
    <property type="component" value="Unassembled WGS sequence"/>
</dbReference>
<reference evidence="4 5" key="1">
    <citation type="journal article" date="2024" name="Plant J.">
        <title>Genome sequences and population genomics reveal climatic adaptation and genomic divergence between two closely related sweetgum species.</title>
        <authorList>
            <person name="Xu W.Q."/>
            <person name="Ren C.Q."/>
            <person name="Zhang X.Y."/>
            <person name="Comes H.P."/>
            <person name="Liu X.H."/>
            <person name="Li Y.G."/>
            <person name="Kettle C.J."/>
            <person name="Jalonen R."/>
            <person name="Gaisberger H."/>
            <person name="Ma Y.Z."/>
            <person name="Qiu Y.X."/>
        </authorList>
    </citation>
    <scope>NUCLEOTIDE SEQUENCE [LARGE SCALE GENOMIC DNA]</scope>
    <source>
        <strain evidence="4">Hangzhou</strain>
    </source>
</reference>
<keyword evidence="5" id="KW-1185">Reference proteome</keyword>
<dbReference type="Pfam" id="PF13378">
    <property type="entry name" value="MR_MLE_C"/>
    <property type="match status" value="1"/>
</dbReference>
<dbReference type="InterPro" id="IPR029058">
    <property type="entry name" value="AB_hydrolase_fold"/>
</dbReference>
<evidence type="ECO:0000313" key="4">
    <source>
        <dbReference type="EMBL" id="KAK9276554.1"/>
    </source>
</evidence>
<dbReference type="InterPro" id="IPR036849">
    <property type="entry name" value="Enolase-like_C_sf"/>
</dbReference>
<dbReference type="PANTHER" id="PTHR42916">
    <property type="entry name" value="2-SUCCINYL-5-ENOLPYRUVYL-6-HYDROXY-3-CYCLOHEXENE-1-CARBOXYLATE SYNTHASE"/>
    <property type="match status" value="1"/>
</dbReference>
<dbReference type="AlphaFoldDB" id="A0AAP0RFD7"/>
<name>A0AAP0RFD7_LIQFO</name>
<dbReference type="Gene3D" id="3.20.20.120">
    <property type="entry name" value="Enolase-like C-terminal domain"/>
    <property type="match status" value="1"/>
</dbReference>
<dbReference type="HAMAP" id="MF_01660">
    <property type="entry name" value="MenH"/>
    <property type="match status" value="1"/>
</dbReference>
<dbReference type="SMART" id="SM00922">
    <property type="entry name" value="MR_MLE"/>
    <property type="match status" value="1"/>
</dbReference>
<evidence type="ECO:0000259" key="3">
    <source>
        <dbReference type="SMART" id="SM00922"/>
    </source>
</evidence>
<keyword evidence="1" id="KW-0474">Menaquinone biosynthesis</keyword>
<comment type="caution">
    <text evidence="4">The sequence shown here is derived from an EMBL/GenBank/DDBJ whole genome shotgun (WGS) entry which is preliminary data.</text>
</comment>
<organism evidence="4 5">
    <name type="scientific">Liquidambar formosana</name>
    <name type="common">Formosan gum</name>
    <dbReference type="NCBI Taxonomy" id="63359"/>
    <lineage>
        <taxon>Eukaryota</taxon>
        <taxon>Viridiplantae</taxon>
        <taxon>Streptophyta</taxon>
        <taxon>Embryophyta</taxon>
        <taxon>Tracheophyta</taxon>
        <taxon>Spermatophyta</taxon>
        <taxon>Magnoliopsida</taxon>
        <taxon>eudicotyledons</taxon>
        <taxon>Gunneridae</taxon>
        <taxon>Pentapetalae</taxon>
        <taxon>Saxifragales</taxon>
        <taxon>Altingiaceae</taxon>
        <taxon>Liquidambar</taxon>
    </lineage>
</organism>
<feature type="domain" description="Mandelate racemase/muconate lactonizing enzyme C-terminal" evidence="3">
    <location>
        <begin position="48"/>
        <end position="144"/>
    </location>
</feature>
<dbReference type="InterPro" id="IPR029065">
    <property type="entry name" value="Enolase_C-like"/>
</dbReference>
<dbReference type="SFLD" id="SFLDG00180">
    <property type="entry name" value="muconate_cycloisomerase"/>
    <property type="match status" value="1"/>
</dbReference>
<dbReference type="Pfam" id="PF00561">
    <property type="entry name" value="Abhydrolase_1"/>
    <property type="match status" value="1"/>
</dbReference>
<dbReference type="InterPro" id="IPR018110">
    <property type="entry name" value="Mandel_Rmase/mucon_lact_enz_CS"/>
</dbReference>
<dbReference type="SFLD" id="SFLDF00009">
    <property type="entry name" value="o-succinylbenzoate_synthase"/>
    <property type="match status" value="1"/>
</dbReference>
<proteinExistence type="inferred from homology"/>
<keyword evidence="2" id="KW-0456">Lyase</keyword>
<dbReference type="SUPFAM" id="SSF51604">
    <property type="entry name" value="Enolase C-terminal domain-like"/>
    <property type="match status" value="1"/>
</dbReference>
<dbReference type="SUPFAM" id="SSF53474">
    <property type="entry name" value="alpha/beta-Hydrolases"/>
    <property type="match status" value="1"/>
</dbReference>
<evidence type="ECO:0000256" key="2">
    <source>
        <dbReference type="ARBA" id="ARBA00023239"/>
    </source>
</evidence>
<dbReference type="InterPro" id="IPR000073">
    <property type="entry name" value="AB_hydrolase_1"/>
</dbReference>
<gene>
    <name evidence="4" type="ORF">L1049_006088</name>
</gene>
<dbReference type="EMBL" id="JBBPBK010000010">
    <property type="protein sequence ID" value="KAK9276554.1"/>
    <property type="molecule type" value="Genomic_DNA"/>
</dbReference>
<evidence type="ECO:0000313" key="5">
    <source>
        <dbReference type="Proteomes" id="UP001415857"/>
    </source>
</evidence>
<dbReference type="GO" id="GO:0009063">
    <property type="term" value="P:amino acid catabolic process"/>
    <property type="evidence" value="ECO:0007669"/>
    <property type="project" value="InterPro"/>
</dbReference>
<dbReference type="PANTHER" id="PTHR42916:SF1">
    <property type="entry name" value="PROTEIN PHYLLO, CHLOROPLASTIC"/>
    <property type="match status" value="1"/>
</dbReference>